<evidence type="ECO:0000313" key="2">
    <source>
        <dbReference type="Proteomes" id="UP000033847"/>
    </source>
</evidence>
<reference evidence="1 2" key="1">
    <citation type="journal article" date="2015" name="Nature">
        <title>rRNA introns, odd ribosomes, and small enigmatic genomes across a large radiation of phyla.</title>
        <authorList>
            <person name="Brown C.T."/>
            <person name="Hug L.A."/>
            <person name="Thomas B.C."/>
            <person name="Sharon I."/>
            <person name="Castelle C.J."/>
            <person name="Singh A."/>
            <person name="Wilkins M.J."/>
            <person name="Williams K.H."/>
            <person name="Banfield J.F."/>
        </authorList>
    </citation>
    <scope>NUCLEOTIDE SEQUENCE [LARGE SCALE GENOMIC DNA]</scope>
</reference>
<accession>A0A0G1BFP5</accession>
<name>A0A0G1BFP5_UNCKA</name>
<dbReference type="Proteomes" id="UP000033847">
    <property type="component" value="Unassembled WGS sequence"/>
</dbReference>
<dbReference type="EMBL" id="LCCU01000027">
    <property type="protein sequence ID" value="KKS36323.1"/>
    <property type="molecule type" value="Genomic_DNA"/>
</dbReference>
<protein>
    <submittedName>
        <fullName evidence="1">Uncharacterized protein</fullName>
    </submittedName>
</protein>
<proteinExistence type="predicted"/>
<dbReference type="AlphaFoldDB" id="A0A0G1BFP5"/>
<sequence length="64" mass="7404">MEDISILRARLRKRDKDIRQAIMCLSFEEGELADMIRDGLRKVLIERGLMDEATKRNRGSKGPT</sequence>
<comment type="caution">
    <text evidence="1">The sequence shown here is derived from an EMBL/GenBank/DDBJ whole genome shotgun (WGS) entry which is preliminary data.</text>
</comment>
<evidence type="ECO:0000313" key="1">
    <source>
        <dbReference type="EMBL" id="KKS36323.1"/>
    </source>
</evidence>
<gene>
    <name evidence="1" type="ORF">UV00_C0027G0009</name>
</gene>
<organism evidence="1 2">
    <name type="scientific">candidate division WWE3 bacterium GW2011_GWF1_42_14</name>
    <dbReference type="NCBI Taxonomy" id="1619138"/>
    <lineage>
        <taxon>Bacteria</taxon>
        <taxon>Katanobacteria</taxon>
    </lineage>
</organism>